<feature type="DNA-binding region" description="H-T-H motif" evidence="2">
    <location>
        <begin position="18"/>
        <end position="37"/>
    </location>
</feature>
<gene>
    <name evidence="2" type="primary">birA</name>
    <name evidence="4" type="ORF">FQP86_16465</name>
</gene>
<dbReference type="Pfam" id="PF03099">
    <property type="entry name" value="BPL_LplA_LipB"/>
    <property type="match status" value="1"/>
</dbReference>
<dbReference type="OrthoDB" id="9807064at2"/>
<dbReference type="Proteomes" id="UP000319941">
    <property type="component" value="Unassembled WGS sequence"/>
</dbReference>
<keyword evidence="2" id="KW-0547">Nucleotide-binding</keyword>
<feature type="binding site" evidence="2">
    <location>
        <position position="115"/>
    </location>
    <ligand>
        <name>biotin</name>
        <dbReference type="ChEBI" id="CHEBI:57586"/>
    </ligand>
</feature>
<dbReference type="PANTHER" id="PTHR12835:SF5">
    <property type="entry name" value="BIOTIN--PROTEIN LIGASE"/>
    <property type="match status" value="1"/>
</dbReference>
<feature type="domain" description="BPL/LPL catalytic" evidence="3">
    <location>
        <begin position="75"/>
        <end position="260"/>
    </location>
</feature>
<name>A0A558HF04_9GAMM</name>
<dbReference type="PANTHER" id="PTHR12835">
    <property type="entry name" value="BIOTIN PROTEIN LIGASE"/>
    <property type="match status" value="1"/>
</dbReference>
<organism evidence="4 5">
    <name type="scientific">Cobetia crustatorum</name>
    <dbReference type="NCBI Taxonomy" id="553385"/>
    <lineage>
        <taxon>Bacteria</taxon>
        <taxon>Pseudomonadati</taxon>
        <taxon>Pseudomonadota</taxon>
        <taxon>Gammaproteobacteria</taxon>
        <taxon>Oceanospirillales</taxon>
        <taxon>Halomonadaceae</taxon>
        <taxon>Cobetia</taxon>
    </lineage>
</organism>
<keyword evidence="2" id="KW-0804">Transcription</keyword>
<comment type="function">
    <text evidence="2">Acts both as a biotin--[acetyl-CoA-carboxylase] ligase and a biotin-operon repressor. In the presence of ATP, BirA activates biotin to form the BirA-biotinyl-5'-adenylate (BirA-bio-5'-AMP or holoBirA) complex. HoloBirA can either transfer the biotinyl moiety to the biotin carboxyl carrier protein (BCCP) subunit of acetyl-CoA carboxylase, or bind to the biotin operator site and inhibit transcription of the operon.</text>
</comment>
<dbReference type="InterPro" id="IPR030855">
    <property type="entry name" value="Bifunct_BirA"/>
</dbReference>
<dbReference type="GO" id="GO:0005524">
    <property type="term" value="F:ATP binding"/>
    <property type="evidence" value="ECO:0007669"/>
    <property type="project" value="UniProtKB-UniRule"/>
</dbReference>
<keyword evidence="2" id="KW-0678">Repressor</keyword>
<dbReference type="EC" id="6.3.4.15" evidence="2"/>
<dbReference type="SUPFAM" id="SSF50037">
    <property type="entry name" value="C-terminal domain of transcriptional repressors"/>
    <property type="match status" value="1"/>
</dbReference>
<keyword evidence="2" id="KW-0238">DNA-binding</keyword>
<keyword evidence="5" id="KW-1185">Reference proteome</keyword>
<dbReference type="InterPro" id="IPR004408">
    <property type="entry name" value="Biotin_CoA_COase_ligase"/>
</dbReference>
<comment type="similarity">
    <text evidence="2">Belongs to the biotin--protein ligase family.</text>
</comment>
<keyword evidence="2" id="KW-0067">ATP-binding</keyword>
<dbReference type="Gene3D" id="3.30.930.10">
    <property type="entry name" value="Bira Bifunctional Protein, Domain 2"/>
    <property type="match status" value="1"/>
</dbReference>
<proteinExistence type="inferred from homology"/>
<dbReference type="RefSeq" id="WP_024950640.1">
    <property type="nucleotide sequence ID" value="NZ_CAWOWR010000033.1"/>
</dbReference>
<dbReference type="CDD" id="cd16442">
    <property type="entry name" value="BPL"/>
    <property type="match status" value="1"/>
</dbReference>
<evidence type="ECO:0000313" key="4">
    <source>
        <dbReference type="EMBL" id="TVU67723.1"/>
    </source>
</evidence>
<evidence type="ECO:0000256" key="2">
    <source>
        <dbReference type="HAMAP-Rule" id="MF_00978"/>
    </source>
</evidence>
<keyword evidence="1 2" id="KW-0436">Ligase</keyword>
<reference evidence="4 5" key="1">
    <citation type="submission" date="2019-07" db="EMBL/GenBank/DDBJ databases">
        <title>Diversity of Bacteria from Kongsfjorden, Arctic.</title>
        <authorList>
            <person name="Yu Y."/>
        </authorList>
    </citation>
    <scope>NUCLEOTIDE SEQUENCE [LARGE SCALE GENOMIC DNA]</scope>
    <source>
        <strain evidence="4 5">SM1923</strain>
    </source>
</reference>
<dbReference type="InterPro" id="IPR036390">
    <property type="entry name" value="WH_DNA-bd_sf"/>
</dbReference>
<dbReference type="GO" id="GO:0003677">
    <property type="term" value="F:DNA binding"/>
    <property type="evidence" value="ECO:0007669"/>
    <property type="project" value="UniProtKB-UniRule"/>
</dbReference>
<dbReference type="EMBL" id="VNFH01000013">
    <property type="protein sequence ID" value="TVU67723.1"/>
    <property type="molecule type" value="Genomic_DNA"/>
</dbReference>
<evidence type="ECO:0000256" key="1">
    <source>
        <dbReference type="ARBA" id="ARBA00022598"/>
    </source>
</evidence>
<feature type="binding site" evidence="2">
    <location>
        <begin position="119"/>
        <end position="121"/>
    </location>
    <ligand>
        <name>biotin</name>
        <dbReference type="ChEBI" id="CHEBI:57586"/>
    </ligand>
</feature>
<dbReference type="HAMAP" id="MF_00978">
    <property type="entry name" value="Bifunct_BirA"/>
    <property type="match status" value="1"/>
</dbReference>
<keyword evidence="2" id="KW-0805">Transcription regulation</keyword>
<dbReference type="GO" id="GO:0006355">
    <property type="term" value="P:regulation of DNA-templated transcription"/>
    <property type="evidence" value="ECO:0007669"/>
    <property type="project" value="UniProtKB-UniRule"/>
</dbReference>
<dbReference type="GO" id="GO:0004077">
    <property type="term" value="F:biotin--[biotin carboxyl-carrier protein] ligase activity"/>
    <property type="evidence" value="ECO:0007669"/>
    <property type="project" value="UniProtKB-UniRule"/>
</dbReference>
<dbReference type="SUPFAM" id="SSF46785">
    <property type="entry name" value="Winged helix' DNA-binding domain"/>
    <property type="match status" value="1"/>
</dbReference>
<dbReference type="GO" id="GO:0005737">
    <property type="term" value="C:cytoplasm"/>
    <property type="evidence" value="ECO:0007669"/>
    <property type="project" value="TreeGrafter"/>
</dbReference>
<dbReference type="Gene3D" id="2.30.30.100">
    <property type="match status" value="1"/>
</dbReference>
<dbReference type="Pfam" id="PF08279">
    <property type="entry name" value="HTH_11"/>
    <property type="match status" value="1"/>
</dbReference>
<evidence type="ECO:0000259" key="3">
    <source>
        <dbReference type="PROSITE" id="PS51733"/>
    </source>
</evidence>
<evidence type="ECO:0000313" key="5">
    <source>
        <dbReference type="Proteomes" id="UP000319941"/>
    </source>
</evidence>
<dbReference type="InterPro" id="IPR008988">
    <property type="entry name" value="Transcriptional_repressor_C"/>
</dbReference>
<dbReference type="InterPro" id="IPR036388">
    <property type="entry name" value="WH-like_DNA-bd_sf"/>
</dbReference>
<dbReference type="NCBIfam" id="TIGR00121">
    <property type="entry name" value="birA_ligase"/>
    <property type="match status" value="1"/>
</dbReference>
<comment type="catalytic activity">
    <reaction evidence="2">
        <text>biotin + L-lysyl-[protein] + ATP = N(6)-biotinyl-L-lysyl-[protein] + AMP + diphosphate + H(+)</text>
        <dbReference type="Rhea" id="RHEA:11756"/>
        <dbReference type="Rhea" id="RHEA-COMP:9752"/>
        <dbReference type="Rhea" id="RHEA-COMP:10505"/>
        <dbReference type="ChEBI" id="CHEBI:15378"/>
        <dbReference type="ChEBI" id="CHEBI:29969"/>
        <dbReference type="ChEBI" id="CHEBI:30616"/>
        <dbReference type="ChEBI" id="CHEBI:33019"/>
        <dbReference type="ChEBI" id="CHEBI:57586"/>
        <dbReference type="ChEBI" id="CHEBI:83144"/>
        <dbReference type="ChEBI" id="CHEBI:456215"/>
        <dbReference type="EC" id="6.3.4.15"/>
    </reaction>
</comment>
<dbReference type="Gene3D" id="1.10.10.10">
    <property type="entry name" value="Winged helix-like DNA-binding domain superfamily/Winged helix DNA-binding domain"/>
    <property type="match status" value="1"/>
</dbReference>
<dbReference type="InterPro" id="IPR013196">
    <property type="entry name" value="HTH_11"/>
</dbReference>
<dbReference type="InterPro" id="IPR011991">
    <property type="entry name" value="ArsR-like_HTH"/>
</dbReference>
<sequence length="326" mass="35737">MTIRDLIRLLGDGGYHSGEALGEELGVSRTAVWKQLKKLEALDIPLEAVKGLGYRLAHPIELLDGQSIIEALPRETRKRLTRLFVEESVESTNTFLRERFRQGAGHAEVCLAEVQSAGRGRRGREWQTPWGRSLVFSLGWRFESGASSLEGLSLAIGVVVAEMLESDGLPARLKWPNDVLLQIQKDQPKIAGILVEVTGDVSGPCDVVIGIGLNIELPASHREDIGQSVTAVRDIIPGASRNAYAARLMESLLALLPEFEAEGFSAWQQRWNERNAFKGRDVVILRGDKREEAIAEGVDINGNLEVRMNGETITLAGGEISLRAVS</sequence>
<dbReference type="CDD" id="cd00090">
    <property type="entry name" value="HTH_ARSR"/>
    <property type="match status" value="1"/>
</dbReference>
<feature type="binding site" evidence="2">
    <location>
        <begin position="91"/>
        <end position="93"/>
    </location>
    <ligand>
        <name>biotin</name>
        <dbReference type="ChEBI" id="CHEBI:57586"/>
    </ligand>
</feature>
<protein>
    <recommendedName>
        <fullName evidence="2">Bifunctional ligase/repressor BirA</fullName>
    </recommendedName>
    <alternativeName>
        <fullName evidence="2">Biotin operon repressor</fullName>
    </alternativeName>
    <alternativeName>
        <fullName evidence="2">Biotin--[acetyl-CoA-carboxylase] ligase</fullName>
        <ecNumber evidence="2">6.3.4.15</ecNumber>
    </alternativeName>
    <alternativeName>
        <fullName evidence="2">Biotin--protein ligase</fullName>
    </alternativeName>
    <alternativeName>
        <fullName evidence="2">Biotin-[acetyl-CoA carboxylase] synthetase</fullName>
    </alternativeName>
</protein>
<dbReference type="SUPFAM" id="SSF55681">
    <property type="entry name" value="Class II aaRS and biotin synthetases"/>
    <property type="match status" value="1"/>
</dbReference>
<dbReference type="STRING" id="553385.GCA_000591415_00213"/>
<accession>A0A558HF04</accession>
<dbReference type="PROSITE" id="PS51733">
    <property type="entry name" value="BPL_LPL_CATALYTIC"/>
    <property type="match status" value="1"/>
</dbReference>
<dbReference type="InterPro" id="IPR045864">
    <property type="entry name" value="aa-tRNA-synth_II/BPL/LPL"/>
</dbReference>
<feature type="binding site" evidence="2">
    <location>
        <position position="185"/>
    </location>
    <ligand>
        <name>biotin</name>
        <dbReference type="ChEBI" id="CHEBI:57586"/>
    </ligand>
</feature>
<comment type="caution">
    <text evidence="4">The sequence shown here is derived from an EMBL/GenBank/DDBJ whole genome shotgun (WGS) entry which is preliminary data.</text>
</comment>
<dbReference type="AlphaFoldDB" id="A0A558HF04"/>
<dbReference type="InterPro" id="IPR004143">
    <property type="entry name" value="BPL_LPL_catalytic"/>
</dbReference>
<keyword evidence="2" id="KW-0092">Biotin</keyword>